<gene>
    <name evidence="1" type="ORF">IW261DRAFT_1515592</name>
</gene>
<evidence type="ECO:0000313" key="1">
    <source>
        <dbReference type="EMBL" id="KAK0470777.1"/>
    </source>
</evidence>
<protein>
    <recommendedName>
        <fullName evidence="3">F-box domain-containing protein</fullName>
    </recommendedName>
</protein>
<organism evidence="1 2">
    <name type="scientific">Armillaria novae-zelandiae</name>
    <dbReference type="NCBI Taxonomy" id="153914"/>
    <lineage>
        <taxon>Eukaryota</taxon>
        <taxon>Fungi</taxon>
        <taxon>Dikarya</taxon>
        <taxon>Basidiomycota</taxon>
        <taxon>Agaricomycotina</taxon>
        <taxon>Agaricomycetes</taxon>
        <taxon>Agaricomycetidae</taxon>
        <taxon>Agaricales</taxon>
        <taxon>Marasmiineae</taxon>
        <taxon>Physalacriaceae</taxon>
        <taxon>Armillaria</taxon>
    </lineage>
</organism>
<comment type="caution">
    <text evidence="1">The sequence shown here is derived from an EMBL/GenBank/DDBJ whole genome shotgun (WGS) entry which is preliminary data.</text>
</comment>
<proteinExistence type="predicted"/>
<dbReference type="Proteomes" id="UP001175227">
    <property type="component" value="Unassembled WGS sequence"/>
</dbReference>
<evidence type="ECO:0000313" key="2">
    <source>
        <dbReference type="Proteomes" id="UP001175227"/>
    </source>
</evidence>
<dbReference type="EMBL" id="JAUEPR010000059">
    <property type="protein sequence ID" value="KAK0470777.1"/>
    <property type="molecule type" value="Genomic_DNA"/>
</dbReference>
<name>A0AA39NS04_9AGAR</name>
<dbReference type="InterPro" id="IPR036047">
    <property type="entry name" value="F-box-like_dom_sf"/>
</dbReference>
<dbReference type="SUPFAM" id="SSF81383">
    <property type="entry name" value="F-box domain"/>
    <property type="match status" value="1"/>
</dbReference>
<sequence length="544" mass="61037">MSDPCLYCGLRAAPSQPLHSRSIYQHFDDKIKPILSGHHIETSIVKSAILTMEGHLQSIDDQLNHLEVLRTRLLAERSHAAAELAKYRSFIAPIRRLPNEILSEIFSFACTVMSDSVDIVSGAPWVLSRVCSLWRSICLSSPRLWSTIIIVPTSSTRRHVADIMGSYLNRSRELLLNLYLDGSACTTPVDVDFNGHGTNILRILRAHMSRWHRLVVSCDRDREILAIVDSWEHRDPVLTHLKMIDIRTPEAADGPLYSTRAFVRALNLERIHLGRGVLLEDPSFSHLTNFYGTFSSVLQLRELLESAPSLQDISILYKPSPRTPDIFPPTPLTHPNVRKVTVRASAACFSSVIFPSLEELVIDAGMYESNFEPGHVNHLSSLMGNSNHTRRSLNMMVLSGSHLTPFLTRGLTSLIIEVPTDTSREIYDILMYDPESSYPVAPNITHLSIKEMALVSDPNLLTDDTCLRMVRSRATTLQSVDLQVILVFHYSQGVSQLGERPHPLLNDFKSLRSSQVLDVRVRWTERTAGIGAESDKDLDLVDGV</sequence>
<dbReference type="Gene3D" id="1.20.1280.50">
    <property type="match status" value="1"/>
</dbReference>
<accession>A0AA39NS04</accession>
<keyword evidence="2" id="KW-1185">Reference proteome</keyword>
<evidence type="ECO:0008006" key="3">
    <source>
        <dbReference type="Google" id="ProtNLM"/>
    </source>
</evidence>
<dbReference type="AlphaFoldDB" id="A0AA39NS04"/>
<reference evidence="1" key="1">
    <citation type="submission" date="2023-06" db="EMBL/GenBank/DDBJ databases">
        <authorList>
            <consortium name="Lawrence Berkeley National Laboratory"/>
            <person name="Ahrendt S."/>
            <person name="Sahu N."/>
            <person name="Indic B."/>
            <person name="Wong-Bajracharya J."/>
            <person name="Merenyi Z."/>
            <person name="Ke H.-M."/>
            <person name="Monk M."/>
            <person name="Kocsube S."/>
            <person name="Drula E."/>
            <person name="Lipzen A."/>
            <person name="Balint B."/>
            <person name="Henrissat B."/>
            <person name="Andreopoulos B."/>
            <person name="Martin F.M."/>
            <person name="Harder C.B."/>
            <person name="Rigling D."/>
            <person name="Ford K.L."/>
            <person name="Foster G.D."/>
            <person name="Pangilinan J."/>
            <person name="Papanicolaou A."/>
            <person name="Barry K."/>
            <person name="LaButti K."/>
            <person name="Viragh M."/>
            <person name="Koriabine M."/>
            <person name="Yan M."/>
            <person name="Riley R."/>
            <person name="Champramary S."/>
            <person name="Plett K.L."/>
            <person name="Tsai I.J."/>
            <person name="Slot J."/>
            <person name="Sipos G."/>
            <person name="Plett J."/>
            <person name="Nagy L.G."/>
            <person name="Grigoriev I.V."/>
        </authorList>
    </citation>
    <scope>NUCLEOTIDE SEQUENCE</scope>
    <source>
        <strain evidence="1">ICMP 16352</strain>
    </source>
</reference>